<evidence type="ECO:0000259" key="14">
    <source>
        <dbReference type="Pfam" id="PF24935"/>
    </source>
</evidence>
<gene>
    <name evidence="16" type="ORF">NQ317_010692</name>
</gene>
<keyword evidence="4" id="KW-0732">Signal</keyword>
<dbReference type="Pfam" id="PF24902">
    <property type="entry name" value="Ig_NUP210_9th"/>
    <property type="match status" value="1"/>
</dbReference>
<organism evidence="16 17">
    <name type="scientific">Molorchus minor</name>
    <dbReference type="NCBI Taxonomy" id="1323400"/>
    <lineage>
        <taxon>Eukaryota</taxon>
        <taxon>Metazoa</taxon>
        <taxon>Ecdysozoa</taxon>
        <taxon>Arthropoda</taxon>
        <taxon>Hexapoda</taxon>
        <taxon>Insecta</taxon>
        <taxon>Pterygota</taxon>
        <taxon>Neoptera</taxon>
        <taxon>Endopterygota</taxon>
        <taxon>Coleoptera</taxon>
        <taxon>Polyphaga</taxon>
        <taxon>Cucujiformia</taxon>
        <taxon>Chrysomeloidea</taxon>
        <taxon>Cerambycidae</taxon>
        <taxon>Lamiinae</taxon>
        <taxon>Monochamini</taxon>
        <taxon>Molorchus</taxon>
    </lineage>
</organism>
<dbReference type="Proteomes" id="UP001162164">
    <property type="component" value="Unassembled WGS sequence"/>
</dbReference>
<feature type="domain" description="NUP210 Ig-like" evidence="14">
    <location>
        <begin position="564"/>
        <end position="650"/>
    </location>
</feature>
<dbReference type="InterPro" id="IPR008964">
    <property type="entry name" value="Invasin/intimin_cell_adhesion"/>
</dbReference>
<comment type="subcellular location">
    <subcellularLocation>
        <location evidence="1">Nucleus membrane</location>
        <topology evidence="1">Single-pass membrane protein</topology>
    </subcellularLocation>
</comment>
<evidence type="ECO:0000259" key="13">
    <source>
        <dbReference type="Pfam" id="PF24902"/>
    </source>
</evidence>
<evidence type="ECO:0000313" key="16">
    <source>
        <dbReference type="EMBL" id="KAJ8985935.1"/>
    </source>
</evidence>
<sequence length="1199" mass="132582">METETINKLLTTSKKQLIPNLASSIKNVFDLCIGGVLTKIMAFKTFWIQNVILNWVFIFLCVNSSKLNVPRVLLPVFNDFSTKFILEATEGGCYKWSTTRNDIIQIIGIEEDMELHCSTKVEVSTITKESARNIAVVLAEDVYTKQTLRCDVIVDVINSLSITTTTKELFMEEAPEDFEVKAFDDQNNEFSTLEGVEFEWNIVSLGPNKDVVLRYITFRDSPYETPPSIEALENQGKRGYSILLEGVKSGSAKVSVRLPYSDYKHINTSEVQLMVVANLLITPPEVYIMPGDTVLFKIFFLNSGRMEEVTLPDKQYYLEAEDEDIVSTNKKSGNVIALKNGNTKIVLRDKNVGKDDIALKLPSANLHVVKPEYMVINVLPYKNWAILVGDHHDIVTELYTSDDHKLHIGGSVHINVEIAPEFSVMSRTTNGSWLTGYGVKSSIVNVLATLEDVFHEKTGKLEFDSPITARGDLMIYQRITLSPSEVILPWDPITRPKYDIDLVARGGDGRFLWVSNDHSIGLVSQTGHVRTHSNGYFEVSAVMLRNHYNRAFAKFIILPPSRLEIVEFVMENEIGAPVYLHIALYAEQEKDGMTIQLPFTKCQDLPFHIKQSDLKFRHNKTATLPTVGISCGNIAMTALEVGTSKVTVSYFQDGRALEDSVSLSSYNPLRLVEPRREIVLAIGTTINLVYSGGPRPIIGRAADHQRVVVSEDGKIATATDVTASYSFPAEDFSVVQVLCRRIGETDIKLMISNSPAAANCKSQTSSITTRVTVADIDACPMDLSSGNVVIQSTKNIDLDVAVFDDCGTRFLNISSLELEWVLKPFGSGTLLNKNSVFTRTLSIGTVPITFKSYQTLQPSVDVGDLEVNVTVNGYITKILKKHGVTPEYPPFVTEEDGNGDFPPIRATLALYLVDNTVITPNVLTIFNHPGNKEIVSVRQGSGYFELALSSDDLATVRYTESSKEIEIAPLKSGELTVQVVDLCLLSRPATLLISIVSVGIIRVEMPDKVEIGRCIPAVVRLYDENDNLMSIPDPSMIDLRPEFENKIANIQRMEQTSTDPWGVGEVHYTITGVIVGDTKLVFTVSGSDEEIYSGPIDFQVFDPLRLYPRNGSIIIGTILQLTIKGGPQPDTNVVFDVQNPSILRVSDRGVVTGTAIGTTKIFAQSIGIHPSTGQNLIYSEDAVEVTSCGTERGQNYGPP</sequence>
<dbReference type="Pfam" id="PF24991">
    <property type="entry name" value="Ig_NUP210_4th"/>
    <property type="match status" value="1"/>
</dbReference>
<feature type="domain" description="NUP210 fourth Ig-like" evidence="15">
    <location>
        <begin position="382"/>
        <end position="457"/>
    </location>
</feature>
<evidence type="ECO:0000256" key="8">
    <source>
        <dbReference type="ARBA" id="ARBA00023242"/>
    </source>
</evidence>
<dbReference type="EMBL" id="JAPWTJ010000005">
    <property type="protein sequence ID" value="KAJ8985935.1"/>
    <property type="molecule type" value="Genomic_DNA"/>
</dbReference>
<evidence type="ECO:0000259" key="11">
    <source>
        <dbReference type="Pfam" id="PF22967"/>
    </source>
</evidence>
<protein>
    <recommendedName>
        <fullName evidence="18">Nuclear pore membrane glycoprotein 210</fullName>
    </recommendedName>
</protein>
<dbReference type="PANTHER" id="PTHR23019:SF0">
    <property type="entry name" value="NUCLEAR PORE MEMBRANE GLYCOPROTEIN 210"/>
    <property type="match status" value="1"/>
</dbReference>
<keyword evidence="6" id="KW-0472">Membrane</keyword>
<evidence type="ECO:0000256" key="1">
    <source>
        <dbReference type="ARBA" id="ARBA00004590"/>
    </source>
</evidence>
<evidence type="ECO:0000256" key="7">
    <source>
        <dbReference type="ARBA" id="ARBA00023180"/>
    </source>
</evidence>
<dbReference type="Pfam" id="PF22967">
    <property type="entry name" value="Ig_NUP210_1st"/>
    <property type="match status" value="1"/>
</dbReference>
<dbReference type="Pfam" id="PF24935">
    <property type="entry name" value="Ig_NUP210_6th"/>
    <property type="match status" value="1"/>
</dbReference>
<dbReference type="Pfam" id="PF22969">
    <property type="entry name" value="Ig_NUP210_2nd"/>
    <property type="match status" value="1"/>
</dbReference>
<keyword evidence="8" id="KW-0539">Nucleus</keyword>
<comment type="similarity">
    <text evidence="2">Belongs to the NUP210 family.</text>
</comment>
<evidence type="ECO:0000256" key="2">
    <source>
        <dbReference type="ARBA" id="ARBA00007313"/>
    </source>
</evidence>
<dbReference type="Pfam" id="PF22963">
    <property type="entry name" value="Ig_NUP210_3rd"/>
    <property type="match status" value="1"/>
</dbReference>
<keyword evidence="5" id="KW-1133">Transmembrane helix</keyword>
<feature type="domain" description="NUP210 Ig-like" evidence="12">
    <location>
        <begin position="164"/>
        <end position="268"/>
    </location>
</feature>
<dbReference type="InterPro" id="IPR055099">
    <property type="entry name" value="Ig_NUP210_7th"/>
</dbReference>
<evidence type="ECO:0000256" key="6">
    <source>
        <dbReference type="ARBA" id="ARBA00023136"/>
    </source>
</evidence>
<dbReference type="InterPro" id="IPR056898">
    <property type="entry name" value="Ig_NUP210_6th"/>
</dbReference>
<evidence type="ECO:0000256" key="5">
    <source>
        <dbReference type="ARBA" id="ARBA00022989"/>
    </source>
</evidence>
<evidence type="ECO:0000259" key="9">
    <source>
        <dbReference type="Pfam" id="PF22962"/>
    </source>
</evidence>
<feature type="domain" description="NUP210 Ig-like" evidence="10">
    <location>
        <begin position="277"/>
        <end position="371"/>
    </location>
</feature>
<evidence type="ECO:0000259" key="15">
    <source>
        <dbReference type="Pfam" id="PF24991"/>
    </source>
</evidence>
<evidence type="ECO:0000256" key="3">
    <source>
        <dbReference type="ARBA" id="ARBA00022692"/>
    </source>
</evidence>
<keyword evidence="3" id="KW-0812">Transmembrane</keyword>
<feature type="domain" description="NUP210 Ig-like" evidence="11">
    <location>
        <begin position="65"/>
        <end position="155"/>
    </location>
</feature>
<evidence type="ECO:0000313" key="17">
    <source>
        <dbReference type="Proteomes" id="UP001162164"/>
    </source>
</evidence>
<comment type="caution">
    <text evidence="16">The sequence shown here is derived from an EMBL/GenBank/DDBJ whole genome shotgun (WGS) entry which is preliminary data.</text>
</comment>
<dbReference type="InterPro" id="IPR055096">
    <property type="entry name" value="Ig_NUP210_1st"/>
</dbReference>
<accession>A0ABQ9K697</accession>
<dbReference type="InterPro" id="IPR055097">
    <property type="entry name" value="Ig_NUP210_2nd"/>
</dbReference>
<evidence type="ECO:0000256" key="4">
    <source>
        <dbReference type="ARBA" id="ARBA00022729"/>
    </source>
</evidence>
<dbReference type="InterPro" id="IPR055098">
    <property type="entry name" value="Ig_NUP210_3rd"/>
</dbReference>
<keyword evidence="7" id="KW-0325">Glycoprotein</keyword>
<feature type="domain" description="NUP210 Ig-like" evidence="9">
    <location>
        <begin position="672"/>
        <end position="772"/>
    </location>
</feature>
<dbReference type="InterPro" id="IPR056899">
    <property type="entry name" value="Ig_NUP210_9th"/>
</dbReference>
<evidence type="ECO:0000259" key="10">
    <source>
        <dbReference type="Pfam" id="PF22963"/>
    </source>
</evidence>
<dbReference type="SUPFAM" id="SSF49373">
    <property type="entry name" value="Invasin/intimin cell-adhesion fragments"/>
    <property type="match status" value="2"/>
</dbReference>
<evidence type="ECO:0008006" key="18">
    <source>
        <dbReference type="Google" id="ProtNLM"/>
    </source>
</evidence>
<reference evidence="16" key="1">
    <citation type="journal article" date="2023" name="Insect Mol. Biol.">
        <title>Genome sequencing provides insights into the evolution of gene families encoding plant cell wall-degrading enzymes in longhorned beetles.</title>
        <authorList>
            <person name="Shin N.R."/>
            <person name="Okamura Y."/>
            <person name="Kirsch R."/>
            <person name="Pauchet Y."/>
        </authorList>
    </citation>
    <scope>NUCLEOTIDE SEQUENCE</scope>
    <source>
        <strain evidence="16">MMC_N1</strain>
    </source>
</reference>
<name>A0ABQ9K697_9CUCU</name>
<keyword evidence="17" id="KW-1185">Reference proteome</keyword>
<proteinExistence type="inferred from homology"/>
<dbReference type="InterPro" id="IPR056897">
    <property type="entry name" value="Ig_NUP210_4th"/>
</dbReference>
<dbReference type="PANTHER" id="PTHR23019">
    <property type="entry name" value="NUCLEAR PORE MEMBRANE GLYCOPROTEIN GP210-RELATED"/>
    <property type="match status" value="1"/>
</dbReference>
<dbReference type="Pfam" id="PF26182">
    <property type="entry name" value="Ig_NUP210_5th"/>
    <property type="match status" value="1"/>
</dbReference>
<feature type="domain" description="NUP210 Ig-like" evidence="13">
    <location>
        <begin position="918"/>
        <end position="994"/>
    </location>
</feature>
<dbReference type="InterPro" id="IPR045197">
    <property type="entry name" value="NUP210-like"/>
</dbReference>
<evidence type="ECO:0000259" key="12">
    <source>
        <dbReference type="Pfam" id="PF22969"/>
    </source>
</evidence>
<dbReference type="Pfam" id="PF22962">
    <property type="entry name" value="Ig_NUP210_7th"/>
    <property type="match status" value="1"/>
</dbReference>